<sequence>MRRLVMEGLGRLGYDGARLANETLPGGHPAYCDPHLEAPLFWSGIAERSGDDFIGLHIAEAVRPRLLDDVLLVMYASDTFEQALGHFLRFQRLLSGGFRAGLERRGDTSRLVIDIEYPGFGPLRQQAECLAPLLGKLFALLTDDAFAPTAVAFRHGAPGRAGEYRRLLGLDPAFGRPHDSLSFPSTLLARPSLNANPELVARLLPPLESDLEGLEEQQFLLRLRHWVEAHLDSDELCLSRCARAFGLKQIELRRWLAERGTDFPALCDEVRVRRDRTPGQT</sequence>
<dbReference type="PANTHER" id="PTHR47894:SF1">
    <property type="entry name" value="HTH-TYPE TRANSCRIPTIONAL REGULATOR VQSM"/>
    <property type="match status" value="1"/>
</dbReference>
<protein>
    <submittedName>
        <fullName evidence="3">AraC family transcriptional regulator</fullName>
    </submittedName>
</protein>
<keyword evidence="4" id="KW-1185">Reference proteome</keyword>
<organism evidence="3 4">
    <name type="scientific">Alloalcanivorax profundimaris</name>
    <dbReference type="NCBI Taxonomy" id="2735259"/>
    <lineage>
        <taxon>Bacteria</taxon>
        <taxon>Pseudomonadati</taxon>
        <taxon>Pseudomonadota</taxon>
        <taxon>Gammaproteobacteria</taxon>
        <taxon>Oceanospirillales</taxon>
        <taxon>Alcanivoracaceae</taxon>
        <taxon>Alloalcanivorax</taxon>
    </lineage>
</organism>
<dbReference type="Pfam" id="PF12625">
    <property type="entry name" value="Arabinose_bd"/>
    <property type="match status" value="1"/>
</dbReference>
<evidence type="ECO:0000313" key="4">
    <source>
        <dbReference type="Proteomes" id="UP000662703"/>
    </source>
</evidence>
<evidence type="ECO:0000256" key="1">
    <source>
        <dbReference type="ARBA" id="ARBA00023125"/>
    </source>
</evidence>
<dbReference type="InterPro" id="IPR032687">
    <property type="entry name" value="AraC-type_N"/>
</dbReference>
<proteinExistence type="predicted"/>
<dbReference type="PANTHER" id="PTHR47894">
    <property type="entry name" value="HTH-TYPE TRANSCRIPTIONAL REGULATOR GADX"/>
    <property type="match status" value="1"/>
</dbReference>
<dbReference type="Proteomes" id="UP000662703">
    <property type="component" value="Unassembled WGS sequence"/>
</dbReference>
<comment type="caution">
    <text evidence="3">The sequence shown here is derived from an EMBL/GenBank/DDBJ whole genome shotgun (WGS) entry which is preliminary data.</text>
</comment>
<keyword evidence="1" id="KW-0238">DNA-binding</keyword>
<accession>A0ABS0ASZ7</accession>
<name>A0ABS0ASZ7_9GAMM</name>
<evidence type="ECO:0000313" key="3">
    <source>
        <dbReference type="EMBL" id="MBF5057257.1"/>
    </source>
</evidence>
<dbReference type="EMBL" id="ARXX01000040">
    <property type="protein sequence ID" value="MBF5057257.1"/>
    <property type="molecule type" value="Genomic_DNA"/>
</dbReference>
<reference evidence="3 4" key="1">
    <citation type="submission" date="2012-09" db="EMBL/GenBank/DDBJ databases">
        <title>Genome Sequence of alkane-degrading Bacterium Alcanivorax sp. 521-1.</title>
        <authorList>
            <person name="Lai Q."/>
            <person name="Shao Z."/>
        </authorList>
    </citation>
    <scope>NUCLEOTIDE SEQUENCE [LARGE SCALE GENOMIC DNA]</scope>
    <source>
        <strain evidence="3 4">521-1</strain>
    </source>
</reference>
<feature type="domain" description="HTH-type transcriptional regulator AraC-type N-terminal" evidence="2">
    <location>
        <begin position="40"/>
        <end position="191"/>
    </location>
</feature>
<evidence type="ECO:0000259" key="2">
    <source>
        <dbReference type="Pfam" id="PF12625"/>
    </source>
</evidence>
<gene>
    <name evidence="3" type="ORF">Y5W_02551</name>
</gene>